<dbReference type="HOGENOM" id="CLU_1867963_0_0_1"/>
<protein>
    <submittedName>
        <fullName evidence="1">Uncharacterized protein</fullName>
    </submittedName>
</protein>
<dbReference type="Proteomes" id="UP000032141">
    <property type="component" value="Chromosome C3"/>
</dbReference>
<evidence type="ECO:0000313" key="1">
    <source>
        <dbReference type="EnsemblPlants" id="Bo3g092030.1"/>
    </source>
</evidence>
<sequence length="137" mass="15473">MNTAPMNFWLPPVFRAFSGMWHEYYLTEASHDVVTAKTGILHMSTPSPPPQFFRTEPRTITMSPLICLEMSSFDFSDEYSRNKVHGSNLFEQGVFMVSEIHLVSSSSTLIAEAFAMRLALCMALTLEFPTLEVLSNL</sequence>
<reference evidence="1 2" key="1">
    <citation type="journal article" date="2014" name="Genome Biol.">
        <title>Transcriptome and methylome profiling reveals relics of genome dominance in the mesopolyploid Brassica oleracea.</title>
        <authorList>
            <person name="Parkin I.A."/>
            <person name="Koh C."/>
            <person name="Tang H."/>
            <person name="Robinson S.J."/>
            <person name="Kagale S."/>
            <person name="Clarke W.E."/>
            <person name="Town C.D."/>
            <person name="Nixon J."/>
            <person name="Krishnakumar V."/>
            <person name="Bidwell S.L."/>
            <person name="Denoeud F."/>
            <person name="Belcram H."/>
            <person name="Links M.G."/>
            <person name="Just J."/>
            <person name="Clarke C."/>
            <person name="Bender T."/>
            <person name="Huebert T."/>
            <person name="Mason A.S."/>
            <person name="Pires J.C."/>
            <person name="Barker G."/>
            <person name="Moore J."/>
            <person name="Walley P.G."/>
            <person name="Manoli S."/>
            <person name="Batley J."/>
            <person name="Edwards D."/>
            <person name="Nelson M.N."/>
            <person name="Wang X."/>
            <person name="Paterson A.H."/>
            <person name="King G."/>
            <person name="Bancroft I."/>
            <person name="Chalhoub B."/>
            <person name="Sharpe A.G."/>
        </authorList>
    </citation>
    <scope>NUCLEOTIDE SEQUENCE</scope>
    <source>
        <strain evidence="1 2">cv. TO1000</strain>
    </source>
</reference>
<reference evidence="1" key="2">
    <citation type="submission" date="2015-03" db="UniProtKB">
        <authorList>
            <consortium name="EnsemblPlants"/>
        </authorList>
    </citation>
    <scope>IDENTIFICATION</scope>
</reference>
<dbReference type="Gramene" id="Bo3g092030.1">
    <property type="protein sequence ID" value="Bo3g092030.1"/>
    <property type="gene ID" value="Bo3g092030"/>
</dbReference>
<proteinExistence type="predicted"/>
<dbReference type="AlphaFoldDB" id="A0A0D3BE57"/>
<organism evidence="1 2">
    <name type="scientific">Brassica oleracea var. oleracea</name>
    <dbReference type="NCBI Taxonomy" id="109376"/>
    <lineage>
        <taxon>Eukaryota</taxon>
        <taxon>Viridiplantae</taxon>
        <taxon>Streptophyta</taxon>
        <taxon>Embryophyta</taxon>
        <taxon>Tracheophyta</taxon>
        <taxon>Spermatophyta</taxon>
        <taxon>Magnoliopsida</taxon>
        <taxon>eudicotyledons</taxon>
        <taxon>Gunneridae</taxon>
        <taxon>Pentapetalae</taxon>
        <taxon>rosids</taxon>
        <taxon>malvids</taxon>
        <taxon>Brassicales</taxon>
        <taxon>Brassicaceae</taxon>
        <taxon>Brassiceae</taxon>
        <taxon>Brassica</taxon>
    </lineage>
</organism>
<evidence type="ECO:0000313" key="2">
    <source>
        <dbReference type="Proteomes" id="UP000032141"/>
    </source>
</evidence>
<dbReference type="EnsemblPlants" id="Bo3g092030.1">
    <property type="protein sequence ID" value="Bo3g092030.1"/>
    <property type="gene ID" value="Bo3g092030"/>
</dbReference>
<keyword evidence="2" id="KW-1185">Reference proteome</keyword>
<name>A0A0D3BE57_BRAOL</name>
<accession>A0A0D3BE57</accession>